<dbReference type="SMART" id="SM00388">
    <property type="entry name" value="HisKA"/>
    <property type="match status" value="1"/>
</dbReference>
<dbReference type="EC" id="2.7.13.3" evidence="2"/>
<dbReference type="Proteomes" id="UP001056201">
    <property type="component" value="Chromosome 2"/>
</dbReference>
<dbReference type="InterPro" id="IPR003661">
    <property type="entry name" value="HisK_dim/P_dom"/>
</dbReference>
<evidence type="ECO:0000256" key="5">
    <source>
        <dbReference type="ARBA" id="ARBA00022777"/>
    </source>
</evidence>
<dbReference type="PROSITE" id="PS50109">
    <property type="entry name" value="HIS_KIN"/>
    <property type="match status" value="1"/>
</dbReference>
<keyword evidence="4" id="KW-0808">Transferase</keyword>
<sequence length="263" mass="28293">MLPAPQTLGLDEMTPADWLAREQRLLAHLAQVAHELRSPLAGLVGLARLTAQEAELGPKHRRWLDSIARCGEHLTQTVNDLIDVGLASTAEVTLRPQPLRLSALLQEMSDLVHPELHQPDVQLHTWLQGRAAGDDPVVRVDGQRLRQLLLNLLCNAARATTEGEITLGCSWQAPGRWRFEVADTGSGLSAARLAELFHQGHALEIWAHGSADRHGGLGLLISRRLARALGGELAVVSQPGLGTTFSFEIDAPEAPAGSAPADA</sequence>
<keyword evidence="3" id="KW-0597">Phosphoprotein</keyword>
<dbReference type="InterPro" id="IPR004358">
    <property type="entry name" value="Sig_transdc_His_kin-like_C"/>
</dbReference>
<dbReference type="Gene3D" id="3.30.565.10">
    <property type="entry name" value="Histidine kinase-like ATPase, C-terminal domain"/>
    <property type="match status" value="1"/>
</dbReference>
<dbReference type="SMART" id="SM00387">
    <property type="entry name" value="HATPase_c"/>
    <property type="match status" value="1"/>
</dbReference>
<evidence type="ECO:0000313" key="9">
    <source>
        <dbReference type="Proteomes" id="UP001056201"/>
    </source>
</evidence>
<dbReference type="Pfam" id="PF00512">
    <property type="entry name" value="HisKA"/>
    <property type="match status" value="1"/>
</dbReference>
<keyword evidence="9" id="KW-1185">Reference proteome</keyword>
<proteinExistence type="predicted"/>
<evidence type="ECO:0000256" key="6">
    <source>
        <dbReference type="ARBA" id="ARBA00023012"/>
    </source>
</evidence>
<gene>
    <name evidence="8" type="ORF">MW290_23850</name>
</gene>
<dbReference type="Pfam" id="PF02518">
    <property type="entry name" value="HATPase_c"/>
    <property type="match status" value="1"/>
</dbReference>
<dbReference type="CDD" id="cd00082">
    <property type="entry name" value="HisKA"/>
    <property type="match status" value="1"/>
</dbReference>
<evidence type="ECO:0000256" key="4">
    <source>
        <dbReference type="ARBA" id="ARBA00022679"/>
    </source>
</evidence>
<dbReference type="SUPFAM" id="SSF47384">
    <property type="entry name" value="Homodimeric domain of signal transducing histidine kinase"/>
    <property type="match status" value="1"/>
</dbReference>
<evidence type="ECO:0000256" key="2">
    <source>
        <dbReference type="ARBA" id="ARBA00012438"/>
    </source>
</evidence>
<dbReference type="InterPro" id="IPR036097">
    <property type="entry name" value="HisK_dim/P_sf"/>
</dbReference>
<dbReference type="GO" id="GO:0016301">
    <property type="term" value="F:kinase activity"/>
    <property type="evidence" value="ECO:0007669"/>
    <property type="project" value="UniProtKB-KW"/>
</dbReference>
<reference evidence="8" key="1">
    <citation type="submission" date="2022-05" db="EMBL/GenBank/DDBJ databases">
        <title>An RpoN-dependent PEP-CTERM gene is involved in floc formation of an Aquincola tertiaricarbonis strain.</title>
        <authorList>
            <person name="Qiu D."/>
            <person name="Xia M."/>
        </authorList>
    </citation>
    <scope>NUCLEOTIDE SEQUENCE</scope>
    <source>
        <strain evidence="8">RN12</strain>
    </source>
</reference>
<keyword evidence="5 8" id="KW-0418">Kinase</keyword>
<name>A0ABY4S5B7_AQUTE</name>
<comment type="catalytic activity">
    <reaction evidence="1">
        <text>ATP + protein L-histidine = ADP + protein N-phospho-L-histidine.</text>
        <dbReference type="EC" id="2.7.13.3"/>
    </reaction>
</comment>
<dbReference type="RefSeq" id="WP_250196840.1">
    <property type="nucleotide sequence ID" value="NZ_CP097636.1"/>
</dbReference>
<dbReference type="Gene3D" id="1.10.287.130">
    <property type="match status" value="1"/>
</dbReference>
<feature type="domain" description="Histidine kinase" evidence="7">
    <location>
        <begin position="31"/>
        <end position="253"/>
    </location>
</feature>
<evidence type="ECO:0000256" key="3">
    <source>
        <dbReference type="ARBA" id="ARBA00022553"/>
    </source>
</evidence>
<evidence type="ECO:0000256" key="1">
    <source>
        <dbReference type="ARBA" id="ARBA00000085"/>
    </source>
</evidence>
<dbReference type="PANTHER" id="PTHR43711">
    <property type="entry name" value="TWO-COMPONENT HISTIDINE KINASE"/>
    <property type="match status" value="1"/>
</dbReference>
<dbReference type="InterPro" id="IPR003594">
    <property type="entry name" value="HATPase_dom"/>
</dbReference>
<dbReference type="PANTHER" id="PTHR43711:SF29">
    <property type="entry name" value="HISTIDINE KINASE"/>
    <property type="match status" value="1"/>
</dbReference>
<dbReference type="PRINTS" id="PR00344">
    <property type="entry name" value="BCTRLSENSOR"/>
</dbReference>
<accession>A0ABY4S5B7</accession>
<dbReference type="EMBL" id="CP097636">
    <property type="protein sequence ID" value="URI08618.1"/>
    <property type="molecule type" value="Genomic_DNA"/>
</dbReference>
<organism evidence="8 9">
    <name type="scientific">Aquincola tertiaricarbonis</name>
    <dbReference type="NCBI Taxonomy" id="391953"/>
    <lineage>
        <taxon>Bacteria</taxon>
        <taxon>Pseudomonadati</taxon>
        <taxon>Pseudomonadota</taxon>
        <taxon>Betaproteobacteria</taxon>
        <taxon>Burkholderiales</taxon>
        <taxon>Sphaerotilaceae</taxon>
        <taxon>Aquincola</taxon>
    </lineage>
</organism>
<dbReference type="InterPro" id="IPR050736">
    <property type="entry name" value="Sensor_HK_Regulatory"/>
</dbReference>
<keyword evidence="6" id="KW-0902">Two-component regulatory system</keyword>
<protein>
    <recommendedName>
        <fullName evidence="2">histidine kinase</fullName>
        <ecNumber evidence="2">2.7.13.3</ecNumber>
    </recommendedName>
</protein>
<evidence type="ECO:0000313" key="8">
    <source>
        <dbReference type="EMBL" id="URI08618.1"/>
    </source>
</evidence>
<evidence type="ECO:0000259" key="7">
    <source>
        <dbReference type="PROSITE" id="PS50109"/>
    </source>
</evidence>
<dbReference type="SUPFAM" id="SSF55874">
    <property type="entry name" value="ATPase domain of HSP90 chaperone/DNA topoisomerase II/histidine kinase"/>
    <property type="match status" value="1"/>
</dbReference>
<dbReference type="InterPro" id="IPR005467">
    <property type="entry name" value="His_kinase_dom"/>
</dbReference>
<dbReference type="InterPro" id="IPR036890">
    <property type="entry name" value="HATPase_C_sf"/>
</dbReference>